<dbReference type="EMBL" id="RQZG01000011">
    <property type="protein sequence ID" value="RRD04398.1"/>
    <property type="molecule type" value="Genomic_DNA"/>
</dbReference>
<evidence type="ECO:0008006" key="4">
    <source>
        <dbReference type="Google" id="ProtNLM"/>
    </source>
</evidence>
<feature type="transmembrane region" description="Helical" evidence="1">
    <location>
        <begin position="47"/>
        <end position="66"/>
    </location>
</feature>
<name>A0A3P1T503_9ACTN</name>
<feature type="transmembrane region" description="Helical" evidence="1">
    <location>
        <begin position="20"/>
        <end position="41"/>
    </location>
</feature>
<protein>
    <recommendedName>
        <fullName evidence="4">MFS transporter</fullName>
    </recommendedName>
</protein>
<gene>
    <name evidence="2" type="ORF">EII34_10050</name>
</gene>
<dbReference type="Proteomes" id="UP000280819">
    <property type="component" value="Unassembled WGS sequence"/>
</dbReference>
<keyword evidence="1" id="KW-0812">Transmembrane</keyword>
<dbReference type="RefSeq" id="WP_124845028.1">
    <property type="nucleotide sequence ID" value="NZ_RQZG01000011.1"/>
</dbReference>
<proteinExistence type="predicted"/>
<accession>A0A3P1T503</accession>
<dbReference type="OrthoDB" id="2810795at2"/>
<evidence type="ECO:0000313" key="2">
    <source>
        <dbReference type="EMBL" id="RRD04398.1"/>
    </source>
</evidence>
<organism evidence="2 3">
    <name type="scientific">Arachnia propionica</name>
    <dbReference type="NCBI Taxonomy" id="1750"/>
    <lineage>
        <taxon>Bacteria</taxon>
        <taxon>Bacillati</taxon>
        <taxon>Actinomycetota</taxon>
        <taxon>Actinomycetes</taxon>
        <taxon>Propionibacteriales</taxon>
        <taxon>Propionibacteriaceae</taxon>
        <taxon>Arachnia</taxon>
    </lineage>
</organism>
<sequence length="80" mass="8093">MAGIAVVGTVIDRSLRTTTLLSLIAMIGSCGVWGLGAPGLVLPVTAVLIWGLAFGGAPVLLQTALADRAESTPMLLSRCS</sequence>
<dbReference type="AlphaFoldDB" id="A0A3P1T503"/>
<reference evidence="2 3" key="1">
    <citation type="submission" date="2018-11" db="EMBL/GenBank/DDBJ databases">
        <title>Genomes From Bacteria Associated with the Canine Oral Cavity: a Test Case for Automated Genome-Based Taxonomic Assignment.</title>
        <authorList>
            <person name="Coil D.A."/>
            <person name="Jospin G."/>
            <person name="Darling A.E."/>
            <person name="Wallis C."/>
            <person name="Davis I.J."/>
            <person name="Harris S."/>
            <person name="Eisen J.A."/>
            <person name="Holcombe L.J."/>
            <person name="O'Flynn C."/>
        </authorList>
    </citation>
    <scope>NUCLEOTIDE SEQUENCE [LARGE SCALE GENOMIC DNA]</scope>
    <source>
        <strain evidence="2 3">OH887_COT-365</strain>
    </source>
</reference>
<keyword evidence="1" id="KW-1133">Transmembrane helix</keyword>
<evidence type="ECO:0000256" key="1">
    <source>
        <dbReference type="SAM" id="Phobius"/>
    </source>
</evidence>
<evidence type="ECO:0000313" key="3">
    <source>
        <dbReference type="Proteomes" id="UP000280819"/>
    </source>
</evidence>
<keyword evidence="1" id="KW-0472">Membrane</keyword>
<comment type="caution">
    <text evidence="2">The sequence shown here is derived from an EMBL/GenBank/DDBJ whole genome shotgun (WGS) entry which is preliminary data.</text>
</comment>